<gene>
    <name evidence="1" type="ORF">F4820DRAFT_445628</name>
</gene>
<comment type="caution">
    <text evidence="1">The sequence shown here is derived from an EMBL/GenBank/DDBJ whole genome shotgun (WGS) entry which is preliminary data.</text>
</comment>
<protein>
    <submittedName>
        <fullName evidence="1">Uncharacterized protein</fullName>
    </submittedName>
</protein>
<evidence type="ECO:0000313" key="2">
    <source>
        <dbReference type="Proteomes" id="UP001497700"/>
    </source>
</evidence>
<dbReference type="EMBL" id="MU393443">
    <property type="protein sequence ID" value="KAI4867805.1"/>
    <property type="molecule type" value="Genomic_DNA"/>
</dbReference>
<name>A0ACB9Z7S0_9PEZI</name>
<accession>A0ACB9Z7S0</accession>
<sequence length="422" mass="48661">MSDSGGNSDVEVSEEGVDRLLESLSDQVKRLHAFQDSSYRLPVPIIEVPEYNPQGRFIDFLPNAEGWDPTAGSWSRRSGVPYEVSTPEGQFIPFKTWMMRYARGWLRFIEQPDLKPDPELFGDAYSLGGLFNFFSVVRARVKKNVIYAMWSRLASQRMNAVLTVDIDDEERSAEDTALLRIGGLAFYLFPRDFLDSNELGARLREFIAAEPVKECFYEYKEDYLDHYQATSNSFWNVIQPRLGDTKIDLLRQKYGSHGTDRLDIYKGNWNHEDHACRFILCLYDVLRGYLSAANVMPSTARGFERYAFSETYSPDMVDQYWFGWALLTFLVKCWQHNQSHPLEEYGALLAPVLYPGWPGGNKVDFPHFQIGMINLNPDSKWSTEEFPNRVPVNDALEFRVISEEDAEEANDPIYESETDPSR</sequence>
<reference evidence="1 2" key="1">
    <citation type="journal article" date="2022" name="New Phytol.">
        <title>Ecological generalism drives hyperdiversity of secondary metabolite gene clusters in xylarialean endophytes.</title>
        <authorList>
            <person name="Franco M.E.E."/>
            <person name="Wisecaver J.H."/>
            <person name="Arnold A.E."/>
            <person name="Ju Y.M."/>
            <person name="Slot J.C."/>
            <person name="Ahrendt S."/>
            <person name="Moore L.P."/>
            <person name="Eastman K.E."/>
            <person name="Scott K."/>
            <person name="Konkel Z."/>
            <person name="Mondo S.J."/>
            <person name="Kuo A."/>
            <person name="Hayes R.D."/>
            <person name="Haridas S."/>
            <person name="Andreopoulos B."/>
            <person name="Riley R."/>
            <person name="LaButti K."/>
            <person name="Pangilinan J."/>
            <person name="Lipzen A."/>
            <person name="Amirebrahimi M."/>
            <person name="Yan J."/>
            <person name="Adam C."/>
            <person name="Keymanesh K."/>
            <person name="Ng V."/>
            <person name="Louie K."/>
            <person name="Northen T."/>
            <person name="Drula E."/>
            <person name="Henrissat B."/>
            <person name="Hsieh H.M."/>
            <person name="Youens-Clark K."/>
            <person name="Lutzoni F."/>
            <person name="Miadlikowska J."/>
            <person name="Eastwood D.C."/>
            <person name="Hamelin R.C."/>
            <person name="Grigoriev I.V."/>
            <person name="U'Ren J.M."/>
        </authorList>
    </citation>
    <scope>NUCLEOTIDE SEQUENCE [LARGE SCALE GENOMIC DNA]</scope>
    <source>
        <strain evidence="1 2">CBS 119005</strain>
    </source>
</reference>
<evidence type="ECO:0000313" key="1">
    <source>
        <dbReference type="EMBL" id="KAI4867805.1"/>
    </source>
</evidence>
<organism evidence="1 2">
    <name type="scientific">Hypoxylon rubiginosum</name>
    <dbReference type="NCBI Taxonomy" id="110542"/>
    <lineage>
        <taxon>Eukaryota</taxon>
        <taxon>Fungi</taxon>
        <taxon>Dikarya</taxon>
        <taxon>Ascomycota</taxon>
        <taxon>Pezizomycotina</taxon>
        <taxon>Sordariomycetes</taxon>
        <taxon>Xylariomycetidae</taxon>
        <taxon>Xylariales</taxon>
        <taxon>Hypoxylaceae</taxon>
        <taxon>Hypoxylon</taxon>
    </lineage>
</organism>
<proteinExistence type="predicted"/>
<dbReference type="Proteomes" id="UP001497700">
    <property type="component" value="Unassembled WGS sequence"/>
</dbReference>
<keyword evidence="2" id="KW-1185">Reference proteome</keyword>